<dbReference type="PANTHER" id="PTHR43833:SF5">
    <property type="entry name" value="TRK SYSTEM POTASSIUM UPTAKE PROTEIN TRKA"/>
    <property type="match status" value="1"/>
</dbReference>
<name>A0A413T1H9_9BACT</name>
<accession>A0A413T1H9</accession>
<dbReference type="InterPro" id="IPR050721">
    <property type="entry name" value="Trk_Ktr_HKT_K-transport"/>
</dbReference>
<evidence type="ECO:0000256" key="1">
    <source>
        <dbReference type="ARBA" id="ARBA00017378"/>
    </source>
</evidence>
<keyword evidence="2" id="KW-0813">Transport</keyword>
<evidence type="ECO:0000313" key="10">
    <source>
        <dbReference type="Proteomes" id="UP000283855"/>
    </source>
</evidence>
<dbReference type="RefSeq" id="WP_008143551.1">
    <property type="nucleotide sequence ID" value="NZ_CABJGD010000009.1"/>
</dbReference>
<protein>
    <recommendedName>
        <fullName evidence="1">Trk system potassium uptake protein TrkA</fullName>
    </recommendedName>
</protein>
<keyword evidence="4" id="KW-0630">Potassium</keyword>
<gene>
    <name evidence="9" type="ORF">DW921_05765</name>
</gene>
<dbReference type="PROSITE" id="PS51201">
    <property type="entry name" value="RCK_N"/>
    <property type="match status" value="2"/>
</dbReference>
<feature type="domain" description="RCK N-terminal" evidence="7">
    <location>
        <begin position="1"/>
        <end position="121"/>
    </location>
</feature>
<dbReference type="PROSITE" id="PS51202">
    <property type="entry name" value="RCK_C"/>
    <property type="match status" value="2"/>
</dbReference>
<evidence type="ECO:0000313" key="9">
    <source>
        <dbReference type="EMBL" id="RHA76687.1"/>
    </source>
</evidence>
<evidence type="ECO:0000259" key="8">
    <source>
        <dbReference type="PROSITE" id="PS51202"/>
    </source>
</evidence>
<evidence type="ECO:0000256" key="4">
    <source>
        <dbReference type="ARBA" id="ARBA00022958"/>
    </source>
</evidence>
<dbReference type="InterPro" id="IPR006037">
    <property type="entry name" value="RCK_C"/>
</dbReference>
<dbReference type="GO" id="GO:0005886">
    <property type="term" value="C:plasma membrane"/>
    <property type="evidence" value="ECO:0007669"/>
    <property type="project" value="InterPro"/>
</dbReference>
<dbReference type="Gene3D" id="3.30.70.1450">
    <property type="entry name" value="Regulator of K+ conductance, C-terminal domain"/>
    <property type="match status" value="2"/>
</dbReference>
<dbReference type="NCBIfam" id="NF007039">
    <property type="entry name" value="PRK09496.3-2"/>
    <property type="match status" value="1"/>
</dbReference>
<dbReference type="GO" id="GO:0015079">
    <property type="term" value="F:potassium ion transmembrane transporter activity"/>
    <property type="evidence" value="ECO:0007669"/>
    <property type="project" value="InterPro"/>
</dbReference>
<dbReference type="NCBIfam" id="NF007038">
    <property type="entry name" value="PRK09496.2-6"/>
    <property type="match status" value="1"/>
</dbReference>
<reference evidence="9 10" key="1">
    <citation type="submission" date="2018-08" db="EMBL/GenBank/DDBJ databases">
        <title>A genome reference for cultivated species of the human gut microbiota.</title>
        <authorList>
            <person name="Zou Y."/>
            <person name="Xue W."/>
            <person name="Luo G."/>
        </authorList>
    </citation>
    <scope>NUCLEOTIDE SEQUENCE [LARGE SCALE GENOMIC DNA]</scope>
    <source>
        <strain evidence="9 10">AM42-38</strain>
    </source>
</reference>
<evidence type="ECO:0000256" key="5">
    <source>
        <dbReference type="ARBA" id="ARBA00023027"/>
    </source>
</evidence>
<dbReference type="InterPro" id="IPR006036">
    <property type="entry name" value="K_uptake_TrkA"/>
</dbReference>
<dbReference type="InterPro" id="IPR036291">
    <property type="entry name" value="NAD(P)-bd_dom_sf"/>
</dbReference>
<feature type="domain" description="RCK N-terminal" evidence="7">
    <location>
        <begin position="229"/>
        <end position="346"/>
    </location>
</feature>
<dbReference type="PANTHER" id="PTHR43833">
    <property type="entry name" value="POTASSIUM CHANNEL PROTEIN 2-RELATED-RELATED"/>
    <property type="match status" value="1"/>
</dbReference>
<evidence type="ECO:0000256" key="2">
    <source>
        <dbReference type="ARBA" id="ARBA00022448"/>
    </source>
</evidence>
<dbReference type="SUPFAM" id="SSF51735">
    <property type="entry name" value="NAD(P)-binding Rossmann-fold domains"/>
    <property type="match status" value="2"/>
</dbReference>
<keyword evidence="6" id="KW-0406">Ion transport</keyword>
<dbReference type="GeneID" id="78406796"/>
<dbReference type="Pfam" id="PF02080">
    <property type="entry name" value="TrkA_C"/>
    <property type="match status" value="1"/>
</dbReference>
<dbReference type="Pfam" id="PF02254">
    <property type="entry name" value="TrkA_N"/>
    <property type="match status" value="2"/>
</dbReference>
<sequence>MKIIIAGAGNVGTHLAKLLSGEKQDIILMDEDDEKLEKMGNNLDLMLVNYSPTSINGLKEAGVAGADLFIAVTPDESRNMTACMLATNLGAKKTVARIDNYEYLLPKNKEFFAKLGVHSLIYPEMLAAREIVDAVKMSWIRQWWEFAGGALVLIGTKMRETAEILNVPLHELGGRNIPFHLVAIKRGNETIIPNGNDSIKLNDIVYFTTTKKYIPYIRKIAGKENYADIRNVMIMGGSRIAVRTAQYMPDYMRTKIIECDFNRCNRLTELVDDDVMVINGDGRDVELLLEEGIKNIEAFVALTGSSETNILACLAAKRLGVTKTVAEVENVDYISMAESLDIGAVINKKFIAASHIYQMMLDADVSNVKCLTFANADVAEFTVKGGSRITKAPIKDIGLPKGATIGGLIRNGEGIMVTGNTQLQEGDHVVVFCLGMMIKKLEKYFN</sequence>
<comment type="caution">
    <text evidence="9">The sequence shown here is derived from an EMBL/GenBank/DDBJ whole genome shotgun (WGS) entry which is preliminary data.</text>
</comment>
<dbReference type="AlphaFoldDB" id="A0A413T1H9"/>
<dbReference type="Gene3D" id="3.40.50.720">
    <property type="entry name" value="NAD(P)-binding Rossmann-like Domain"/>
    <property type="match status" value="2"/>
</dbReference>
<dbReference type="InterPro" id="IPR036721">
    <property type="entry name" value="RCK_C_sf"/>
</dbReference>
<dbReference type="EMBL" id="QSFT01000009">
    <property type="protein sequence ID" value="RHA76687.1"/>
    <property type="molecule type" value="Genomic_DNA"/>
</dbReference>
<dbReference type="InterPro" id="IPR003148">
    <property type="entry name" value="RCK_N"/>
</dbReference>
<keyword evidence="5" id="KW-0520">NAD</keyword>
<dbReference type="Proteomes" id="UP000283855">
    <property type="component" value="Unassembled WGS sequence"/>
</dbReference>
<feature type="domain" description="RCK C-terminal" evidence="8">
    <location>
        <begin position="141"/>
        <end position="223"/>
    </location>
</feature>
<feature type="domain" description="RCK C-terminal" evidence="8">
    <location>
        <begin position="366"/>
        <end position="446"/>
    </location>
</feature>
<proteinExistence type="predicted"/>
<dbReference type="PRINTS" id="PR00335">
    <property type="entry name" value="KUPTAKETRKA"/>
</dbReference>
<dbReference type="SUPFAM" id="SSF116726">
    <property type="entry name" value="TrkA C-terminal domain-like"/>
    <property type="match status" value="2"/>
</dbReference>
<organism evidence="9 10">
    <name type="scientific">Phocaeicola coprophilus</name>
    <dbReference type="NCBI Taxonomy" id="387090"/>
    <lineage>
        <taxon>Bacteria</taxon>
        <taxon>Pseudomonadati</taxon>
        <taxon>Bacteroidota</taxon>
        <taxon>Bacteroidia</taxon>
        <taxon>Bacteroidales</taxon>
        <taxon>Bacteroidaceae</taxon>
        <taxon>Phocaeicola</taxon>
    </lineage>
</organism>
<keyword evidence="3" id="KW-0633">Potassium transport</keyword>
<evidence type="ECO:0000259" key="7">
    <source>
        <dbReference type="PROSITE" id="PS51201"/>
    </source>
</evidence>
<evidence type="ECO:0000256" key="3">
    <source>
        <dbReference type="ARBA" id="ARBA00022538"/>
    </source>
</evidence>
<evidence type="ECO:0000256" key="6">
    <source>
        <dbReference type="ARBA" id="ARBA00023065"/>
    </source>
</evidence>